<comment type="catalytic activity">
    <reaction evidence="1 8">
        <text>Cleavage of hydrophobic, N-terminal signal or leader sequences from secreted and periplasmic proteins.</text>
        <dbReference type="EC" id="3.4.21.89"/>
    </reaction>
</comment>
<evidence type="ECO:0000256" key="5">
    <source>
        <dbReference type="ARBA" id="ARBA00022670"/>
    </source>
</evidence>
<reference evidence="12" key="1">
    <citation type="submission" date="2016-11" db="EMBL/GenBank/DDBJ databases">
        <authorList>
            <person name="Varghese N."/>
            <person name="Submissions S."/>
        </authorList>
    </citation>
    <scope>NUCLEOTIDE SEQUENCE [LARGE SCALE GENOMIC DNA]</scope>
    <source>
        <strain evidence="12">DSM 16057</strain>
    </source>
</reference>
<dbReference type="GO" id="GO:0005886">
    <property type="term" value="C:plasma membrane"/>
    <property type="evidence" value="ECO:0007669"/>
    <property type="project" value="UniProtKB-SubCell"/>
</dbReference>
<evidence type="ECO:0000313" key="12">
    <source>
        <dbReference type="Proteomes" id="UP000184529"/>
    </source>
</evidence>
<dbReference type="InterPro" id="IPR000223">
    <property type="entry name" value="Pept_S26A_signal_pept_1"/>
</dbReference>
<dbReference type="EC" id="3.4.21.89" evidence="4 8"/>
<accession>A0A1M6KUS0</accession>
<evidence type="ECO:0000256" key="1">
    <source>
        <dbReference type="ARBA" id="ARBA00000677"/>
    </source>
</evidence>
<feature type="active site" evidence="7">
    <location>
        <position position="55"/>
    </location>
</feature>
<gene>
    <name evidence="11" type="ORF">SAMN02745219_02976</name>
</gene>
<comment type="subcellular location">
    <subcellularLocation>
        <location evidence="2">Cell membrane</location>
        <topology evidence="2">Single-pass type II membrane protein</topology>
    </subcellularLocation>
    <subcellularLocation>
        <location evidence="9">Membrane</location>
        <topology evidence="9">Single-pass type II membrane protein</topology>
    </subcellularLocation>
</comment>
<dbReference type="PROSITE" id="PS00761">
    <property type="entry name" value="SPASE_I_3"/>
    <property type="match status" value="1"/>
</dbReference>
<feature type="domain" description="Peptidase S26" evidence="10">
    <location>
        <begin position="26"/>
        <end position="179"/>
    </location>
</feature>
<keyword evidence="8" id="KW-1133">Transmembrane helix</keyword>
<keyword evidence="5 8" id="KW-0645">Protease</keyword>
<evidence type="ECO:0000256" key="8">
    <source>
        <dbReference type="RuleBase" id="RU003993"/>
    </source>
</evidence>
<dbReference type="STRING" id="1121432.SAMN02745219_02976"/>
<feature type="active site" evidence="7">
    <location>
        <position position="98"/>
    </location>
</feature>
<dbReference type="RefSeq" id="WP_072870801.1">
    <property type="nucleotide sequence ID" value="NZ_FQZM01000045.1"/>
</dbReference>
<evidence type="ECO:0000256" key="3">
    <source>
        <dbReference type="ARBA" id="ARBA00009370"/>
    </source>
</evidence>
<dbReference type="PANTHER" id="PTHR43390">
    <property type="entry name" value="SIGNAL PEPTIDASE I"/>
    <property type="match status" value="1"/>
</dbReference>
<evidence type="ECO:0000259" key="10">
    <source>
        <dbReference type="Pfam" id="PF10502"/>
    </source>
</evidence>
<evidence type="ECO:0000256" key="6">
    <source>
        <dbReference type="ARBA" id="ARBA00022801"/>
    </source>
</evidence>
<organism evidence="11 12">
    <name type="scientific">Desulfofundulus thermosubterraneus DSM 16057</name>
    <dbReference type="NCBI Taxonomy" id="1121432"/>
    <lineage>
        <taxon>Bacteria</taxon>
        <taxon>Bacillati</taxon>
        <taxon>Bacillota</taxon>
        <taxon>Clostridia</taxon>
        <taxon>Eubacteriales</taxon>
        <taxon>Peptococcaceae</taxon>
        <taxon>Desulfofundulus</taxon>
    </lineage>
</organism>
<dbReference type="InterPro" id="IPR019756">
    <property type="entry name" value="Pept_S26A_signal_pept_1_Ser-AS"/>
</dbReference>
<dbReference type="InterPro" id="IPR019758">
    <property type="entry name" value="Pept_S26A_signal_pept_1_CS"/>
</dbReference>
<dbReference type="GO" id="GO:0006465">
    <property type="term" value="P:signal peptide processing"/>
    <property type="evidence" value="ECO:0007669"/>
    <property type="project" value="InterPro"/>
</dbReference>
<name>A0A1M6KUS0_9FIRM</name>
<dbReference type="InterPro" id="IPR019533">
    <property type="entry name" value="Peptidase_S26"/>
</dbReference>
<dbReference type="CDD" id="cd06530">
    <property type="entry name" value="S26_SPase_I"/>
    <property type="match status" value="1"/>
</dbReference>
<evidence type="ECO:0000313" key="11">
    <source>
        <dbReference type="EMBL" id="SHJ62758.1"/>
    </source>
</evidence>
<dbReference type="InterPro" id="IPR036286">
    <property type="entry name" value="LexA/Signal_pep-like_sf"/>
</dbReference>
<dbReference type="GO" id="GO:0004252">
    <property type="term" value="F:serine-type endopeptidase activity"/>
    <property type="evidence" value="ECO:0007669"/>
    <property type="project" value="InterPro"/>
</dbReference>
<keyword evidence="8" id="KW-0812">Transmembrane</keyword>
<dbReference type="InterPro" id="IPR019757">
    <property type="entry name" value="Pept_S26A_signal_pept_1_Lys-AS"/>
</dbReference>
<dbReference type="Gene3D" id="2.10.109.10">
    <property type="entry name" value="Umud Fragment, subunit A"/>
    <property type="match status" value="1"/>
</dbReference>
<dbReference type="PROSITE" id="PS00501">
    <property type="entry name" value="SPASE_I_1"/>
    <property type="match status" value="1"/>
</dbReference>
<dbReference type="Proteomes" id="UP000184529">
    <property type="component" value="Unassembled WGS sequence"/>
</dbReference>
<evidence type="ECO:0000256" key="7">
    <source>
        <dbReference type="PIRSR" id="PIRSR600223-1"/>
    </source>
</evidence>
<dbReference type="EMBL" id="FQZM01000045">
    <property type="protein sequence ID" value="SHJ62758.1"/>
    <property type="molecule type" value="Genomic_DNA"/>
</dbReference>
<dbReference type="PRINTS" id="PR00727">
    <property type="entry name" value="LEADERPTASE"/>
</dbReference>
<protein>
    <recommendedName>
        <fullName evidence="4 8">Signal peptidase I</fullName>
        <ecNumber evidence="4 8">3.4.21.89</ecNumber>
    </recommendedName>
</protein>
<dbReference type="OrthoDB" id="9802919at2"/>
<proteinExistence type="inferred from homology"/>
<sequence length="188" mass="21216">MEDVERETNLAETARQPEGKKSTFGEILESVVVAVLLAAVIRLFILAPFYIPSGSMEPTLQIGDRIIVSKLAYRFGEPQRGDIVVFKYPLDPSRDFVKRLIGLPGETVALRNNHLYINGRLVTEDYLPQDIHFADFGPVQVPPGYYLMLGDNRNNSDDSRVWGPLPRQNIVGKAILVYWPLERIGLLH</sequence>
<keyword evidence="8" id="KW-0472">Membrane</keyword>
<dbReference type="NCBIfam" id="TIGR02227">
    <property type="entry name" value="sigpep_I_bact"/>
    <property type="match status" value="1"/>
</dbReference>
<feature type="transmembrane region" description="Helical" evidence="8">
    <location>
        <begin position="31"/>
        <end position="51"/>
    </location>
</feature>
<evidence type="ECO:0000256" key="4">
    <source>
        <dbReference type="ARBA" id="ARBA00013208"/>
    </source>
</evidence>
<dbReference type="AlphaFoldDB" id="A0A1M6KUS0"/>
<keyword evidence="6 8" id="KW-0378">Hydrolase</keyword>
<comment type="similarity">
    <text evidence="3 9">Belongs to the peptidase S26 family.</text>
</comment>
<dbReference type="SUPFAM" id="SSF51306">
    <property type="entry name" value="LexA/Signal peptidase"/>
    <property type="match status" value="1"/>
</dbReference>
<evidence type="ECO:0000256" key="2">
    <source>
        <dbReference type="ARBA" id="ARBA00004401"/>
    </source>
</evidence>
<evidence type="ECO:0000256" key="9">
    <source>
        <dbReference type="RuleBase" id="RU362042"/>
    </source>
</evidence>
<dbReference type="Pfam" id="PF10502">
    <property type="entry name" value="Peptidase_S26"/>
    <property type="match status" value="1"/>
</dbReference>
<dbReference type="GO" id="GO:0009003">
    <property type="term" value="F:signal peptidase activity"/>
    <property type="evidence" value="ECO:0007669"/>
    <property type="project" value="UniProtKB-EC"/>
</dbReference>
<dbReference type="PROSITE" id="PS00760">
    <property type="entry name" value="SPASE_I_2"/>
    <property type="match status" value="1"/>
</dbReference>
<dbReference type="PANTHER" id="PTHR43390:SF1">
    <property type="entry name" value="CHLOROPLAST PROCESSING PEPTIDASE"/>
    <property type="match status" value="1"/>
</dbReference>
<keyword evidence="12" id="KW-1185">Reference proteome</keyword>